<dbReference type="Pfam" id="PF00254">
    <property type="entry name" value="FKBP_C"/>
    <property type="match status" value="1"/>
</dbReference>
<dbReference type="GO" id="GO:0005737">
    <property type="term" value="C:cytoplasm"/>
    <property type="evidence" value="ECO:0007669"/>
    <property type="project" value="UniProtKB-SubCell"/>
</dbReference>
<keyword evidence="7 9" id="KW-0413">Isomerase</keyword>
<comment type="subcellular location">
    <subcellularLocation>
        <location evidence="2">Cytoplasm</location>
    </subcellularLocation>
</comment>
<comment type="catalytic activity">
    <reaction evidence="1 9 10">
        <text>[protein]-peptidylproline (omega=180) = [protein]-peptidylproline (omega=0)</text>
        <dbReference type="Rhea" id="RHEA:16237"/>
        <dbReference type="Rhea" id="RHEA-COMP:10747"/>
        <dbReference type="Rhea" id="RHEA-COMP:10748"/>
        <dbReference type="ChEBI" id="CHEBI:83833"/>
        <dbReference type="ChEBI" id="CHEBI:83834"/>
        <dbReference type="EC" id="5.2.1.8"/>
    </reaction>
</comment>
<feature type="domain" description="PPIase FKBP-type" evidence="11">
    <location>
        <begin position="6"/>
        <end position="80"/>
    </location>
</feature>
<evidence type="ECO:0000256" key="5">
    <source>
        <dbReference type="ARBA" id="ARBA00023110"/>
    </source>
</evidence>
<evidence type="ECO:0000256" key="3">
    <source>
        <dbReference type="ARBA" id="ARBA00006577"/>
    </source>
</evidence>
<evidence type="ECO:0000256" key="6">
    <source>
        <dbReference type="ARBA" id="ARBA00023186"/>
    </source>
</evidence>
<evidence type="ECO:0000259" key="11">
    <source>
        <dbReference type="PROSITE" id="PS50059"/>
    </source>
</evidence>
<comment type="caution">
    <text evidence="12">The sequence shown here is derived from an EMBL/GenBank/DDBJ whole genome shotgun (WGS) entry which is preliminary data.</text>
</comment>
<comment type="similarity">
    <text evidence="3 10">Belongs to the FKBP-type PPIase family.</text>
</comment>
<comment type="function">
    <text evidence="8">Also involved in hydrogenase metallocenter assembly, probably by participating in the nickel insertion step. This function in hydrogenase biosynthesis requires chaperone activity and the presence of the metal-binding domain, but not PPIase activity.</text>
</comment>
<dbReference type="GO" id="GO:0042026">
    <property type="term" value="P:protein refolding"/>
    <property type="evidence" value="ECO:0007669"/>
    <property type="project" value="UniProtKB-ARBA"/>
</dbReference>
<dbReference type="InterPro" id="IPR001179">
    <property type="entry name" value="PPIase_FKBP_dom"/>
</dbReference>
<evidence type="ECO:0000256" key="9">
    <source>
        <dbReference type="PROSITE-ProRule" id="PRU00277"/>
    </source>
</evidence>
<evidence type="ECO:0000313" key="13">
    <source>
        <dbReference type="Proteomes" id="UP000245539"/>
    </source>
</evidence>
<dbReference type="OrthoDB" id="9808891at2"/>
<dbReference type="GO" id="GO:0003755">
    <property type="term" value="F:peptidyl-prolyl cis-trans isomerase activity"/>
    <property type="evidence" value="ECO:0007669"/>
    <property type="project" value="UniProtKB-UniRule"/>
</dbReference>
<keyword evidence="6" id="KW-0143">Chaperone</keyword>
<evidence type="ECO:0000256" key="8">
    <source>
        <dbReference type="ARBA" id="ARBA00037071"/>
    </source>
</evidence>
<dbReference type="InterPro" id="IPR046357">
    <property type="entry name" value="PPIase_dom_sf"/>
</dbReference>
<organism evidence="12 13">
    <name type="scientific">Leucothrix pacifica</name>
    <dbReference type="NCBI Taxonomy" id="1247513"/>
    <lineage>
        <taxon>Bacteria</taxon>
        <taxon>Pseudomonadati</taxon>
        <taxon>Pseudomonadota</taxon>
        <taxon>Gammaproteobacteria</taxon>
        <taxon>Thiotrichales</taxon>
        <taxon>Thiotrichaceae</taxon>
        <taxon>Leucothrix</taxon>
    </lineage>
</organism>
<sequence>MTIVKNSIATLHYTLKDDAGEILDVADENNPFLYMHGVGGMIPGLEKALENSKAGEKVVVSVAPADAYGERNPNLTQDVPREMFGSIPDEDMVVGAQFQAQTDQGVEIITVAAIEGDTIKIDGNHPMAGETLHFDVDVIDVREATEEEISHGHPHGPGGHQH</sequence>
<dbReference type="PANTHER" id="PTHR47861">
    <property type="entry name" value="FKBP-TYPE PEPTIDYL-PROLYL CIS-TRANS ISOMERASE SLYD"/>
    <property type="match status" value="1"/>
</dbReference>
<dbReference type="SUPFAM" id="SSF54534">
    <property type="entry name" value="FKBP-like"/>
    <property type="match status" value="1"/>
</dbReference>
<dbReference type="Proteomes" id="UP000245539">
    <property type="component" value="Unassembled WGS sequence"/>
</dbReference>
<keyword evidence="5 9" id="KW-0697">Rotamase</keyword>
<evidence type="ECO:0000256" key="1">
    <source>
        <dbReference type="ARBA" id="ARBA00000971"/>
    </source>
</evidence>
<dbReference type="RefSeq" id="WP_109836349.1">
    <property type="nucleotide sequence ID" value="NZ_QGKM01000006.1"/>
</dbReference>
<dbReference type="Gene3D" id="3.10.50.40">
    <property type="match status" value="1"/>
</dbReference>
<evidence type="ECO:0000256" key="10">
    <source>
        <dbReference type="RuleBase" id="RU003915"/>
    </source>
</evidence>
<reference evidence="12 13" key="1">
    <citation type="submission" date="2018-05" db="EMBL/GenBank/DDBJ databases">
        <title>Leucothrix arctica sp. nov., isolated from Arctic seawater.</title>
        <authorList>
            <person name="Choi A."/>
            <person name="Baek K."/>
        </authorList>
    </citation>
    <scope>NUCLEOTIDE SEQUENCE [LARGE SCALE GENOMIC DNA]</scope>
    <source>
        <strain evidence="12 13">JCM 18388</strain>
    </source>
</reference>
<evidence type="ECO:0000256" key="7">
    <source>
        <dbReference type="ARBA" id="ARBA00023235"/>
    </source>
</evidence>
<dbReference type="PROSITE" id="PS50059">
    <property type="entry name" value="FKBP_PPIASE"/>
    <property type="match status" value="1"/>
</dbReference>
<keyword evidence="13" id="KW-1185">Reference proteome</keyword>
<protein>
    <recommendedName>
        <fullName evidence="10">Peptidyl-prolyl cis-trans isomerase</fullName>
        <ecNumber evidence="10">5.2.1.8</ecNumber>
    </recommendedName>
</protein>
<evidence type="ECO:0000313" key="12">
    <source>
        <dbReference type="EMBL" id="PWQ99946.1"/>
    </source>
</evidence>
<dbReference type="AlphaFoldDB" id="A0A317CN36"/>
<name>A0A317CN36_9GAMM</name>
<proteinExistence type="inferred from homology"/>
<dbReference type="PANTHER" id="PTHR47861:SF3">
    <property type="entry name" value="FKBP-TYPE PEPTIDYL-PROLYL CIS-TRANS ISOMERASE SLYD"/>
    <property type="match status" value="1"/>
</dbReference>
<dbReference type="EC" id="5.2.1.8" evidence="10"/>
<evidence type="ECO:0000256" key="2">
    <source>
        <dbReference type="ARBA" id="ARBA00004496"/>
    </source>
</evidence>
<keyword evidence="4" id="KW-0963">Cytoplasm</keyword>
<evidence type="ECO:0000256" key="4">
    <source>
        <dbReference type="ARBA" id="ARBA00022490"/>
    </source>
</evidence>
<accession>A0A317CN36</accession>
<dbReference type="EMBL" id="QGKM01000006">
    <property type="protein sequence ID" value="PWQ99946.1"/>
    <property type="molecule type" value="Genomic_DNA"/>
</dbReference>
<gene>
    <name evidence="12" type="ORF">DKW60_03840</name>
</gene>